<dbReference type="InterPro" id="IPR036047">
    <property type="entry name" value="F-box-like_dom_sf"/>
</dbReference>
<name>A0A6J5TR20_PRUAR</name>
<organism evidence="2 3">
    <name type="scientific">Prunus armeniaca</name>
    <name type="common">Apricot</name>
    <name type="synonym">Armeniaca vulgaris</name>
    <dbReference type="NCBI Taxonomy" id="36596"/>
    <lineage>
        <taxon>Eukaryota</taxon>
        <taxon>Viridiplantae</taxon>
        <taxon>Streptophyta</taxon>
        <taxon>Embryophyta</taxon>
        <taxon>Tracheophyta</taxon>
        <taxon>Spermatophyta</taxon>
        <taxon>Magnoliopsida</taxon>
        <taxon>eudicotyledons</taxon>
        <taxon>Gunneridae</taxon>
        <taxon>Pentapetalae</taxon>
        <taxon>rosids</taxon>
        <taxon>fabids</taxon>
        <taxon>Rosales</taxon>
        <taxon>Rosaceae</taxon>
        <taxon>Amygdaloideae</taxon>
        <taxon>Amygdaleae</taxon>
        <taxon>Prunus</taxon>
    </lineage>
</organism>
<dbReference type="Gene3D" id="1.20.1280.50">
    <property type="match status" value="1"/>
</dbReference>
<dbReference type="SMART" id="SM00256">
    <property type="entry name" value="FBOX"/>
    <property type="match status" value="1"/>
</dbReference>
<dbReference type="InterPro" id="IPR001810">
    <property type="entry name" value="F-box_dom"/>
</dbReference>
<dbReference type="Proteomes" id="UP000507222">
    <property type="component" value="Unassembled WGS sequence"/>
</dbReference>
<dbReference type="SUPFAM" id="SSF81383">
    <property type="entry name" value="F-box domain"/>
    <property type="match status" value="1"/>
</dbReference>
<feature type="domain" description="F-box" evidence="1">
    <location>
        <begin position="10"/>
        <end position="49"/>
    </location>
</feature>
<evidence type="ECO:0000313" key="2">
    <source>
        <dbReference type="EMBL" id="CAB4265954.1"/>
    </source>
</evidence>
<dbReference type="Pfam" id="PF00646">
    <property type="entry name" value="F-box"/>
    <property type="match status" value="1"/>
</dbReference>
<evidence type="ECO:0000313" key="3">
    <source>
        <dbReference type="Proteomes" id="UP000507222"/>
    </source>
</evidence>
<sequence>MDAGLWSKQLQELLERILSFLPLKNFMNLRLTCKHFKSLLFSPSLISKHSSSSPFSSFLLLSHPQCYNHFALYDSTLILSLQFLSCLQSFDQVLKNLSASSWFVPPLPAEVDDGIGPWRSLAVDEIDNKMGGSTIKAKAYSSASLAPSLGQRCPWEIDLNLPEEDVDGLSQDNTNIFKSASFINEDIDFSEMKFHSDDKAYEFY</sequence>
<proteinExistence type="predicted"/>
<protein>
    <recommendedName>
        <fullName evidence="1">F-box domain-containing protein</fullName>
    </recommendedName>
</protein>
<reference evidence="2 3" key="1">
    <citation type="submission" date="2020-05" db="EMBL/GenBank/DDBJ databases">
        <authorList>
            <person name="Campoy J."/>
            <person name="Schneeberger K."/>
            <person name="Spophaly S."/>
        </authorList>
    </citation>
    <scope>NUCLEOTIDE SEQUENCE [LARGE SCALE GENOMIC DNA]</scope>
    <source>
        <strain evidence="2">PruArmRojPasFocal</strain>
    </source>
</reference>
<dbReference type="EMBL" id="CAEKDK010000001">
    <property type="protein sequence ID" value="CAB4265954.1"/>
    <property type="molecule type" value="Genomic_DNA"/>
</dbReference>
<evidence type="ECO:0000259" key="1">
    <source>
        <dbReference type="SMART" id="SM00256"/>
    </source>
</evidence>
<gene>
    <name evidence="2" type="ORF">CURHAP_LOCUS8170</name>
</gene>
<dbReference type="AlphaFoldDB" id="A0A6J5TR20"/>
<accession>A0A6J5TR20</accession>